<accession>A0A2X0LI30</accession>
<reference evidence="3" key="1">
    <citation type="submission" date="2016-10" db="EMBL/GenBank/DDBJ databases">
        <authorList>
            <person name="Jeantristanb JTB J.-T."/>
            <person name="Ricardo R."/>
        </authorList>
    </citation>
    <scope>NUCLEOTIDE SEQUENCE [LARGE SCALE GENOMIC DNA]</scope>
</reference>
<organism evidence="2 3">
    <name type="scientific">Microbotryum saponariae</name>
    <dbReference type="NCBI Taxonomy" id="289078"/>
    <lineage>
        <taxon>Eukaryota</taxon>
        <taxon>Fungi</taxon>
        <taxon>Dikarya</taxon>
        <taxon>Basidiomycota</taxon>
        <taxon>Pucciniomycotina</taxon>
        <taxon>Microbotryomycetes</taxon>
        <taxon>Microbotryales</taxon>
        <taxon>Microbotryaceae</taxon>
        <taxon>Microbotryum</taxon>
    </lineage>
</organism>
<feature type="chain" id="PRO_5030060227" evidence="1">
    <location>
        <begin position="22"/>
        <end position="118"/>
    </location>
</feature>
<evidence type="ECO:0000256" key="1">
    <source>
        <dbReference type="SAM" id="SignalP"/>
    </source>
</evidence>
<gene>
    <name evidence="2" type="ORF">BZ3500_MVSOF-1268-A1-R1_CHR3-1G05650</name>
</gene>
<evidence type="ECO:0000313" key="2">
    <source>
        <dbReference type="EMBL" id="SCZ98833.1"/>
    </source>
</evidence>
<keyword evidence="1" id="KW-0732">Signal</keyword>
<dbReference type="Proteomes" id="UP000249723">
    <property type="component" value="Unassembled WGS sequence"/>
</dbReference>
<protein>
    <submittedName>
        <fullName evidence="2">BZ3500_MvSof-1268-A1-R1_Chr3-1g05650 protein</fullName>
    </submittedName>
</protein>
<evidence type="ECO:0000313" key="3">
    <source>
        <dbReference type="Proteomes" id="UP000249723"/>
    </source>
</evidence>
<dbReference type="AlphaFoldDB" id="A0A2X0LI30"/>
<keyword evidence="3" id="KW-1185">Reference proteome</keyword>
<dbReference type="EMBL" id="FMWP01000096">
    <property type="protein sequence ID" value="SCZ98833.1"/>
    <property type="molecule type" value="Genomic_DNA"/>
</dbReference>
<proteinExistence type="predicted"/>
<dbReference type="OrthoDB" id="10481853at2759"/>
<feature type="signal peptide" evidence="1">
    <location>
        <begin position="1"/>
        <end position="21"/>
    </location>
</feature>
<sequence length="118" mass="12834">MQPMQSLALLVLALAPGLASALSIASPSLYTCQLTAYQTTCVNGPCNIHLRDASSQQDLWTKTNISSGTYTISWEPNVAAVSHMNAKSWLISAPFSLTRNEPRTFPPRVGYSCFRGLK</sequence>
<name>A0A2X0LI30_9BASI</name>